<gene>
    <name evidence="1" type="ORF">LTRI10_LOCUS35660</name>
</gene>
<dbReference type="EMBL" id="OZ034819">
    <property type="protein sequence ID" value="CAL1395215.1"/>
    <property type="molecule type" value="Genomic_DNA"/>
</dbReference>
<proteinExistence type="predicted"/>
<evidence type="ECO:0000313" key="2">
    <source>
        <dbReference type="Proteomes" id="UP001497516"/>
    </source>
</evidence>
<dbReference type="Proteomes" id="UP001497516">
    <property type="component" value="Chromosome 6"/>
</dbReference>
<name>A0AAV2FC46_9ROSI</name>
<protein>
    <submittedName>
        <fullName evidence="1">Uncharacterized protein</fullName>
    </submittedName>
</protein>
<accession>A0AAV2FC46</accession>
<dbReference type="AlphaFoldDB" id="A0AAV2FC46"/>
<reference evidence="1 2" key="1">
    <citation type="submission" date="2024-04" db="EMBL/GenBank/DDBJ databases">
        <authorList>
            <person name="Fracassetti M."/>
        </authorList>
    </citation>
    <scope>NUCLEOTIDE SEQUENCE [LARGE SCALE GENOMIC DNA]</scope>
</reference>
<sequence length="68" mass="7692">MKGVRKLNNVFTICSEANVHESCRLYQASQYRSWRIHPSHQVSLPSEKALSSEKLASLISPDKHTQPA</sequence>
<keyword evidence="2" id="KW-1185">Reference proteome</keyword>
<evidence type="ECO:0000313" key="1">
    <source>
        <dbReference type="EMBL" id="CAL1395215.1"/>
    </source>
</evidence>
<organism evidence="1 2">
    <name type="scientific">Linum trigynum</name>
    <dbReference type="NCBI Taxonomy" id="586398"/>
    <lineage>
        <taxon>Eukaryota</taxon>
        <taxon>Viridiplantae</taxon>
        <taxon>Streptophyta</taxon>
        <taxon>Embryophyta</taxon>
        <taxon>Tracheophyta</taxon>
        <taxon>Spermatophyta</taxon>
        <taxon>Magnoliopsida</taxon>
        <taxon>eudicotyledons</taxon>
        <taxon>Gunneridae</taxon>
        <taxon>Pentapetalae</taxon>
        <taxon>rosids</taxon>
        <taxon>fabids</taxon>
        <taxon>Malpighiales</taxon>
        <taxon>Linaceae</taxon>
        <taxon>Linum</taxon>
    </lineage>
</organism>